<gene>
    <name evidence="3" type="primary">LOC107761208</name>
</gene>
<dbReference type="Pfam" id="PF22932">
    <property type="entry name" value="Ubiq_DUF_assoc"/>
    <property type="match status" value="1"/>
</dbReference>
<dbReference type="CDD" id="cd23340">
    <property type="entry name" value="beta-trefoil_FSCN_ACP-like"/>
    <property type="match status" value="1"/>
</dbReference>
<sequence>MEFFEKAKSVRLKSHHGKFLHANSNQQTVHQHRHGTSKTAKWTVEFPEGINNNVVRLNSCYGKYLMATDEQFLLGVTGLKVVQSLPKNLDSSIEWEPVKVGSLVKLKTRYGKFLRANSGLPPFRNSITHDVPYRHQDWILWEVDIVELLPDVTIITTIPHFQASKELLSEPKPELLDGDLSSSFRLTFSRSSKIHNQSKFDAAMTKPEGRLIYYYVADEKGTVNDAVKGPSFQFKGQGLEELTQKLEEETGLKNITLCLRNKINGNLCPLKLELPPNNATMHVVVVPSSSKDSTYVNVPNAPAQVIRKTH</sequence>
<dbReference type="InterPro" id="IPR007679">
    <property type="entry name" value="DUF569"/>
</dbReference>
<dbReference type="PANTHER" id="PTHR31205">
    <property type="entry name" value="ACTIN CROSS-LINKING PROTEIN (DUF569)"/>
    <property type="match status" value="1"/>
</dbReference>
<evidence type="ECO:0000313" key="3">
    <source>
        <dbReference type="RefSeq" id="XP_016434892.1"/>
    </source>
</evidence>
<reference evidence="3" key="1">
    <citation type="submission" date="2025-08" db="UniProtKB">
        <authorList>
            <consortium name="RefSeq"/>
        </authorList>
    </citation>
    <scope>IDENTIFICATION</scope>
</reference>
<dbReference type="PaxDb" id="4097-A0A1S3X4T6"/>
<dbReference type="InterPro" id="IPR054726">
    <property type="entry name" value="Ubiq_DUF569-assoc"/>
</dbReference>
<dbReference type="OrthoDB" id="2432302at2759"/>
<dbReference type="Gene3D" id="2.80.10.50">
    <property type="match status" value="1"/>
</dbReference>
<dbReference type="AlphaFoldDB" id="A0A1S3X4T6"/>
<dbReference type="RefSeq" id="XP_016434892.1">
    <property type="nucleotide sequence ID" value="XM_016579406.1"/>
</dbReference>
<name>A0A1S3X4T6_TOBAC</name>
<feature type="domain" description="DUF569" evidence="1">
    <location>
        <begin position="1"/>
        <end position="141"/>
    </location>
</feature>
<proteinExistence type="predicted"/>
<organism evidence="3">
    <name type="scientific">Nicotiana tabacum</name>
    <name type="common">Common tobacco</name>
    <dbReference type="NCBI Taxonomy" id="4097"/>
    <lineage>
        <taxon>Eukaryota</taxon>
        <taxon>Viridiplantae</taxon>
        <taxon>Streptophyta</taxon>
        <taxon>Embryophyta</taxon>
        <taxon>Tracheophyta</taxon>
        <taxon>Spermatophyta</taxon>
        <taxon>Magnoliopsida</taxon>
        <taxon>eudicotyledons</taxon>
        <taxon>Gunneridae</taxon>
        <taxon>Pentapetalae</taxon>
        <taxon>asterids</taxon>
        <taxon>lamiids</taxon>
        <taxon>Solanales</taxon>
        <taxon>Solanaceae</taxon>
        <taxon>Nicotianoideae</taxon>
        <taxon>Nicotianeae</taxon>
        <taxon>Nicotiana</taxon>
    </lineage>
</organism>
<accession>A0A1S3X4T6</accession>
<feature type="domain" description="DUF569" evidence="2">
    <location>
        <begin position="209"/>
        <end position="286"/>
    </location>
</feature>
<dbReference type="Pfam" id="PF04601">
    <property type="entry name" value="DUF569"/>
    <property type="match status" value="1"/>
</dbReference>
<dbReference type="OMA" id="DDQETVC"/>
<dbReference type="InterPro" id="IPR008999">
    <property type="entry name" value="Actin-crosslinking"/>
</dbReference>
<evidence type="ECO:0000259" key="1">
    <source>
        <dbReference type="Pfam" id="PF04601"/>
    </source>
</evidence>
<evidence type="ECO:0000259" key="2">
    <source>
        <dbReference type="Pfam" id="PF22932"/>
    </source>
</evidence>
<dbReference type="SUPFAM" id="SSF50405">
    <property type="entry name" value="Actin-crosslinking proteins"/>
    <property type="match status" value="1"/>
</dbReference>
<dbReference type="KEGG" id="nta:107761208"/>
<protein>
    <submittedName>
        <fullName evidence="3">Uncharacterized protein isoform X1</fullName>
    </submittedName>
</protein>
<dbReference type="STRING" id="4097.A0A1S3X4T6"/>
<dbReference type="PANTHER" id="PTHR31205:SF89">
    <property type="entry name" value="DUF569 DOMAIN-CONTAINING PROTEIN"/>
    <property type="match status" value="1"/>
</dbReference>